<reference evidence="1 2" key="1">
    <citation type="submission" date="2010-10" db="EMBL/GenBank/DDBJ databases">
        <title>Complete sequence of Frankia sp. EuI1c.</title>
        <authorList>
            <consortium name="US DOE Joint Genome Institute"/>
            <person name="Lucas S."/>
            <person name="Copeland A."/>
            <person name="Lapidus A."/>
            <person name="Cheng J.-F."/>
            <person name="Bruce D."/>
            <person name="Goodwin L."/>
            <person name="Pitluck S."/>
            <person name="Chertkov O."/>
            <person name="Detter J.C."/>
            <person name="Han C."/>
            <person name="Tapia R."/>
            <person name="Land M."/>
            <person name="Hauser L."/>
            <person name="Jeffries C."/>
            <person name="Kyrpides N."/>
            <person name="Ivanova N."/>
            <person name="Mikhailova N."/>
            <person name="Beauchemin N."/>
            <person name="Sen A."/>
            <person name="Sur S.A."/>
            <person name="Gtari M."/>
            <person name="Wall L."/>
            <person name="Tisa L."/>
            <person name="Woyke T."/>
        </authorList>
    </citation>
    <scope>NUCLEOTIDE SEQUENCE [LARGE SCALE GENOMIC DNA]</scope>
    <source>
        <strain evidence="2">DSM 45817 / CECT 9037 / EuI1c</strain>
    </source>
</reference>
<name>E3IVK9_PSEI1</name>
<dbReference type="HOGENOM" id="CLU_3025682_0_0_11"/>
<dbReference type="InParanoid" id="E3IVK9"/>
<dbReference type="KEGG" id="fri:FraEuI1c_4522"/>
<dbReference type="AlphaFoldDB" id="E3IVK9"/>
<protein>
    <submittedName>
        <fullName evidence="1">Uncharacterized protein</fullName>
    </submittedName>
</protein>
<proteinExistence type="predicted"/>
<dbReference type="Proteomes" id="UP000002484">
    <property type="component" value="Chromosome"/>
</dbReference>
<gene>
    <name evidence="1" type="ordered locus">FraEuI1c_4522</name>
</gene>
<organism evidence="1 2">
    <name type="scientific">Pseudofrankia inefficax (strain DSM 45817 / CECT 9037 / DDB 130130 / EuI1c)</name>
    <name type="common">Frankia inefficax</name>
    <dbReference type="NCBI Taxonomy" id="298654"/>
    <lineage>
        <taxon>Bacteria</taxon>
        <taxon>Bacillati</taxon>
        <taxon>Actinomycetota</taxon>
        <taxon>Actinomycetes</taxon>
        <taxon>Frankiales</taxon>
        <taxon>Frankiaceae</taxon>
        <taxon>Pseudofrankia</taxon>
    </lineage>
</organism>
<evidence type="ECO:0000313" key="2">
    <source>
        <dbReference type="Proteomes" id="UP000002484"/>
    </source>
</evidence>
<evidence type="ECO:0000313" key="1">
    <source>
        <dbReference type="EMBL" id="ADP82515.1"/>
    </source>
</evidence>
<dbReference type="EMBL" id="CP002299">
    <property type="protein sequence ID" value="ADP82515.1"/>
    <property type="molecule type" value="Genomic_DNA"/>
</dbReference>
<dbReference type="STRING" id="298654.FraEuI1c_4522"/>
<keyword evidence="2" id="KW-1185">Reference proteome</keyword>
<accession>E3IVK9</accession>
<sequence length="55" mass="5973">MSGYDNLPNADTPVRYATSLVDVIPVLSVVVQSEDRASRRSDQALAERCATAFES</sequence>